<dbReference type="InterPro" id="IPR006058">
    <property type="entry name" value="2Fe2S_fd_BS"/>
</dbReference>
<evidence type="ECO:0000256" key="2">
    <source>
        <dbReference type="ARBA" id="ARBA00022630"/>
    </source>
</evidence>
<evidence type="ECO:0000256" key="1">
    <source>
        <dbReference type="ARBA" id="ARBA00001974"/>
    </source>
</evidence>
<dbReference type="SUPFAM" id="SSF63380">
    <property type="entry name" value="Riboflavin synthase domain-like"/>
    <property type="match status" value="1"/>
</dbReference>
<evidence type="ECO:0000313" key="11">
    <source>
        <dbReference type="EMBL" id="MFC5502933.1"/>
    </source>
</evidence>
<dbReference type="Proteomes" id="UP001596039">
    <property type="component" value="Unassembled WGS sequence"/>
</dbReference>
<proteinExistence type="predicted"/>
<evidence type="ECO:0000256" key="3">
    <source>
        <dbReference type="ARBA" id="ARBA00022714"/>
    </source>
</evidence>
<keyword evidence="2" id="KW-0285">Flavoprotein</keyword>
<accession>A0ABW0NT32</accession>
<keyword evidence="12" id="KW-1185">Reference proteome</keyword>
<name>A0ABW0NT32_9MICO</name>
<evidence type="ECO:0000313" key="12">
    <source>
        <dbReference type="Proteomes" id="UP001596039"/>
    </source>
</evidence>
<dbReference type="Gene3D" id="3.40.50.80">
    <property type="entry name" value="Nucleotide-binding domain of ferredoxin-NADP reductase (FNR) module"/>
    <property type="match status" value="1"/>
</dbReference>
<dbReference type="InterPro" id="IPR039261">
    <property type="entry name" value="FNR_nucleotide-bd"/>
</dbReference>
<dbReference type="InterPro" id="IPR017938">
    <property type="entry name" value="Riboflavin_synthase-like_b-brl"/>
</dbReference>
<organism evidence="11 12">
    <name type="scientific">Lysinimonas soli</name>
    <dbReference type="NCBI Taxonomy" id="1074233"/>
    <lineage>
        <taxon>Bacteria</taxon>
        <taxon>Bacillati</taxon>
        <taxon>Actinomycetota</taxon>
        <taxon>Actinomycetes</taxon>
        <taxon>Micrococcales</taxon>
        <taxon>Microbacteriaceae</taxon>
        <taxon>Lysinimonas</taxon>
    </lineage>
</organism>
<evidence type="ECO:0000256" key="7">
    <source>
        <dbReference type="ARBA" id="ARBA00023014"/>
    </source>
</evidence>
<dbReference type="SUPFAM" id="SSF52343">
    <property type="entry name" value="Ferredoxin reductase-like, C-terminal NADP-linked domain"/>
    <property type="match status" value="1"/>
</dbReference>
<gene>
    <name evidence="11" type="ORF">ACFPJ4_11845</name>
</gene>
<feature type="domain" description="FAD-binding FR-type" evidence="10">
    <location>
        <begin position="250"/>
        <end position="352"/>
    </location>
</feature>
<comment type="caution">
    <text evidence="11">The sequence shown here is derived from an EMBL/GenBank/DDBJ whole genome shotgun (WGS) entry which is preliminary data.</text>
</comment>
<dbReference type="InterPro" id="IPR017927">
    <property type="entry name" value="FAD-bd_FR_type"/>
</dbReference>
<reference evidence="12" key="1">
    <citation type="journal article" date="2019" name="Int. J. Syst. Evol. Microbiol.">
        <title>The Global Catalogue of Microorganisms (GCM) 10K type strain sequencing project: providing services to taxonomists for standard genome sequencing and annotation.</title>
        <authorList>
            <consortium name="The Broad Institute Genomics Platform"/>
            <consortium name="The Broad Institute Genome Sequencing Center for Infectious Disease"/>
            <person name="Wu L."/>
            <person name="Ma J."/>
        </authorList>
    </citation>
    <scope>NUCLEOTIDE SEQUENCE [LARGE SCALE GENOMIC DNA]</scope>
    <source>
        <strain evidence="12">CGMCC 4.6997</strain>
    </source>
</reference>
<dbReference type="SUPFAM" id="SSF54292">
    <property type="entry name" value="2Fe-2S ferredoxin-like"/>
    <property type="match status" value="1"/>
</dbReference>
<dbReference type="InterPro" id="IPR036010">
    <property type="entry name" value="2Fe-2S_ferredoxin-like_sf"/>
</dbReference>
<feature type="transmembrane region" description="Helical" evidence="8">
    <location>
        <begin position="150"/>
        <end position="172"/>
    </location>
</feature>
<dbReference type="PROSITE" id="PS51085">
    <property type="entry name" value="2FE2S_FER_2"/>
    <property type="match status" value="1"/>
</dbReference>
<evidence type="ECO:0000256" key="4">
    <source>
        <dbReference type="ARBA" id="ARBA00022723"/>
    </source>
</evidence>
<evidence type="ECO:0000256" key="8">
    <source>
        <dbReference type="SAM" id="Phobius"/>
    </source>
</evidence>
<dbReference type="EMBL" id="JBHSMG010000003">
    <property type="protein sequence ID" value="MFC5502933.1"/>
    <property type="molecule type" value="Genomic_DNA"/>
</dbReference>
<feature type="domain" description="2Fe-2S ferredoxin-type" evidence="9">
    <location>
        <begin position="472"/>
        <end position="557"/>
    </location>
</feature>
<dbReference type="PROSITE" id="PS51384">
    <property type="entry name" value="FAD_FR"/>
    <property type="match status" value="1"/>
</dbReference>
<evidence type="ECO:0000256" key="5">
    <source>
        <dbReference type="ARBA" id="ARBA00023002"/>
    </source>
</evidence>
<dbReference type="InterPro" id="IPR012675">
    <property type="entry name" value="Beta-grasp_dom_sf"/>
</dbReference>
<comment type="cofactor">
    <cofactor evidence="1">
        <name>FAD</name>
        <dbReference type="ChEBI" id="CHEBI:57692"/>
    </cofactor>
</comment>
<keyword evidence="8" id="KW-1133">Transmembrane helix</keyword>
<feature type="transmembrane region" description="Helical" evidence="8">
    <location>
        <begin position="6"/>
        <end position="31"/>
    </location>
</feature>
<feature type="transmembrane region" description="Helical" evidence="8">
    <location>
        <begin position="94"/>
        <end position="113"/>
    </location>
</feature>
<evidence type="ECO:0000259" key="9">
    <source>
        <dbReference type="PROSITE" id="PS51085"/>
    </source>
</evidence>
<dbReference type="PANTHER" id="PTHR47354:SF1">
    <property type="entry name" value="CARNITINE MONOOXYGENASE REDUCTASE SUBUNIT"/>
    <property type="match status" value="1"/>
</dbReference>
<keyword evidence="6" id="KW-0408">Iron</keyword>
<keyword evidence="5" id="KW-0560">Oxidoreductase</keyword>
<evidence type="ECO:0000259" key="10">
    <source>
        <dbReference type="PROSITE" id="PS51384"/>
    </source>
</evidence>
<dbReference type="InterPro" id="IPR050415">
    <property type="entry name" value="MRET"/>
</dbReference>
<dbReference type="PRINTS" id="PR00409">
    <property type="entry name" value="PHDIOXRDTASE"/>
</dbReference>
<dbReference type="CDD" id="cd06185">
    <property type="entry name" value="PDR_like"/>
    <property type="match status" value="1"/>
</dbReference>
<evidence type="ECO:0000256" key="6">
    <source>
        <dbReference type="ARBA" id="ARBA00023004"/>
    </source>
</evidence>
<dbReference type="Gene3D" id="3.10.20.30">
    <property type="match status" value="1"/>
</dbReference>
<dbReference type="InterPro" id="IPR001041">
    <property type="entry name" value="2Fe-2S_ferredoxin-type"/>
</dbReference>
<dbReference type="PROSITE" id="PS00197">
    <property type="entry name" value="2FE2S_FER_1"/>
    <property type="match status" value="1"/>
</dbReference>
<dbReference type="PANTHER" id="PTHR47354">
    <property type="entry name" value="NADH OXIDOREDUCTASE HCR"/>
    <property type="match status" value="1"/>
</dbReference>
<dbReference type="Pfam" id="PF00111">
    <property type="entry name" value="Fer2"/>
    <property type="match status" value="1"/>
</dbReference>
<keyword evidence="7" id="KW-0411">Iron-sulfur</keyword>
<keyword evidence="8" id="KW-0812">Transmembrane</keyword>
<keyword evidence="3" id="KW-0001">2Fe-2S</keyword>
<dbReference type="Gene3D" id="2.40.30.10">
    <property type="entry name" value="Translation factors"/>
    <property type="match status" value="1"/>
</dbReference>
<feature type="transmembrane region" description="Helical" evidence="8">
    <location>
        <begin position="52"/>
        <end position="74"/>
    </location>
</feature>
<sequence>MNDPHIWWYVTRSSAILAWILMTLAVVWGVLLSTRIFRKVDNPGHLQDLHRYFGGLSLLMVVVHVVSLMLDGWLHFTPLQALVPFQASYRTIPVALGIGALYLLVVVYGSSLLRDRLPPRFWKGLHYVNYGAVLLIGFHAGLAGTDAGSWWYFAVSVMILSLTAIAIIVRLVMSQSPSGATGATGAAGSGAMVAGQASAPRPRAVGPTAGGAEQTALLAQLGFAPTAVLERSPFDVGQRQPMIEPPGTASGISTMIVAASFELAVGVRGLRLVPAGGAELPPWHPGAHLTLELPSGETRQYSLCSDPADRYHYDIAVLREPDSRGGSRWIHESLHPGMAVRVWQPRNHFPLIAAPEYLFVAGGIGITPLRSMIESLPERREWKLIYLGRSRSTMAYLPELLERYPGRVYVYARDEHPDRLNVAEIVAGLGGEVFCCGPESLIADVESATPPSRFHAEHFEPVTRPVMIAQPLRISLARSGVELTVPENRSVLEVLEENRVPLLASCRRGVCGTCEVRVTGGVPEHRDSVLGDSEKDELGIMFPCVSRARGDRLVLDI</sequence>
<dbReference type="CDD" id="cd00207">
    <property type="entry name" value="fer2"/>
    <property type="match status" value="1"/>
</dbReference>
<feature type="transmembrane region" description="Helical" evidence="8">
    <location>
        <begin position="125"/>
        <end position="144"/>
    </location>
</feature>
<protein>
    <submittedName>
        <fullName evidence="11">2Fe-2S iron-sulfur cluster-binding protein</fullName>
    </submittedName>
</protein>
<dbReference type="RefSeq" id="WP_386740651.1">
    <property type="nucleotide sequence ID" value="NZ_JBHSMG010000003.1"/>
</dbReference>
<keyword evidence="8" id="KW-0472">Membrane</keyword>
<keyword evidence="4" id="KW-0479">Metal-binding</keyword>